<feature type="transmembrane region" description="Helical" evidence="7">
    <location>
        <begin position="341"/>
        <end position="360"/>
    </location>
</feature>
<feature type="compositionally biased region" description="Polar residues" evidence="6">
    <location>
        <begin position="64"/>
        <end position="77"/>
    </location>
</feature>
<feature type="region of interest" description="Disordered" evidence="6">
    <location>
        <begin position="49"/>
        <end position="79"/>
    </location>
</feature>
<keyword evidence="5 7" id="KW-0472">Membrane</keyword>
<organism evidence="9 10">
    <name type="scientific">Neoarthrinium moseri</name>
    <dbReference type="NCBI Taxonomy" id="1658444"/>
    <lineage>
        <taxon>Eukaryota</taxon>
        <taxon>Fungi</taxon>
        <taxon>Dikarya</taxon>
        <taxon>Ascomycota</taxon>
        <taxon>Pezizomycotina</taxon>
        <taxon>Sordariomycetes</taxon>
        <taxon>Xylariomycetidae</taxon>
        <taxon>Amphisphaeriales</taxon>
        <taxon>Apiosporaceae</taxon>
        <taxon>Neoarthrinium</taxon>
    </lineage>
</organism>
<evidence type="ECO:0000256" key="5">
    <source>
        <dbReference type="ARBA" id="ARBA00023136"/>
    </source>
</evidence>
<gene>
    <name evidence="9" type="ORF">JX265_006019</name>
</gene>
<dbReference type="InterPro" id="IPR011701">
    <property type="entry name" value="MFS"/>
</dbReference>
<feature type="transmembrane region" description="Helical" evidence="7">
    <location>
        <begin position="433"/>
        <end position="454"/>
    </location>
</feature>
<keyword evidence="2" id="KW-0813">Transport</keyword>
<evidence type="ECO:0000313" key="10">
    <source>
        <dbReference type="Proteomes" id="UP000829685"/>
    </source>
</evidence>
<keyword evidence="3 7" id="KW-0812">Transmembrane</keyword>
<feature type="transmembrane region" description="Helical" evidence="7">
    <location>
        <begin position="408"/>
        <end position="427"/>
    </location>
</feature>
<evidence type="ECO:0000256" key="6">
    <source>
        <dbReference type="SAM" id="MobiDB-lite"/>
    </source>
</evidence>
<dbReference type="PANTHER" id="PTHR43791:SF51">
    <property type="entry name" value="MAJOR FACILITATOR SUPERFAMILY (MFS) PROFILE DOMAIN-CONTAINING PROTEIN"/>
    <property type="match status" value="1"/>
</dbReference>
<sequence>MLGDDGEIGDTTASGWLRAVDPVLPRSATGFHQGTHLMSSVKLPVAASSRAGEFSEDSDGKLPNTENTVADEQSTVESAEEIRRQALSALTPEEEKKLLRRIDWHLMSLCSLIFMFKNLDVDNVSNARIMNRGTNQNIMTQLGMTADDYNLVTVLYYIPYIIGEAPSNLLLKRFSPSKWQSRIMITWGVVLACHCAVTNKGGLYAARFFLGLAEAGQFPGVILQMCYWYRPDEMSLRLLYFYICGNLSGIFSGILAFAFDHASGACGLSGWQWLMLAEAIATIVVGFAIWFLLPDFPETASWLSDREKAFIQARLPPNAPRAAEQNFNWGEIVQSLKDIRLWLFTLIWAFYTVGTSGVRFYQSTVIADLGFTSIATAQLLNLPITLLGLFVIAVSGIFADNGRLPRPLYPLSFLVIILACYSVMVIYPNTGGVYAATMIGNAVTAAWFPTMWPWRVQTTSRATGSAFSIGFVNSYGQIGGAIGPQLFRAAYAPRYQISFGVAMALVGCCMITTLITWWVTRDTERNTRKSKLAKLAAAKRGETAFEDVIDEDLRKRHSVPQQR</sequence>
<feature type="transmembrane region" description="Helical" evidence="7">
    <location>
        <begin position="239"/>
        <end position="259"/>
    </location>
</feature>
<comment type="subcellular location">
    <subcellularLocation>
        <location evidence="1">Membrane</location>
        <topology evidence="1">Multi-pass membrane protein</topology>
    </subcellularLocation>
</comment>
<feature type="transmembrane region" description="Helical" evidence="7">
    <location>
        <begin position="380"/>
        <end position="399"/>
    </location>
</feature>
<feature type="transmembrane region" description="Helical" evidence="7">
    <location>
        <begin position="499"/>
        <end position="519"/>
    </location>
</feature>
<dbReference type="PANTHER" id="PTHR43791">
    <property type="entry name" value="PERMEASE-RELATED"/>
    <property type="match status" value="1"/>
</dbReference>
<dbReference type="EMBL" id="JAFIMR010000013">
    <property type="protein sequence ID" value="KAI1870979.1"/>
    <property type="molecule type" value="Genomic_DNA"/>
</dbReference>
<evidence type="ECO:0000256" key="1">
    <source>
        <dbReference type="ARBA" id="ARBA00004141"/>
    </source>
</evidence>
<dbReference type="Proteomes" id="UP000829685">
    <property type="component" value="Unassembled WGS sequence"/>
</dbReference>
<protein>
    <recommendedName>
        <fullName evidence="8">Major facilitator superfamily (MFS) profile domain-containing protein</fullName>
    </recommendedName>
</protein>
<dbReference type="GO" id="GO:0022857">
    <property type="term" value="F:transmembrane transporter activity"/>
    <property type="evidence" value="ECO:0007669"/>
    <property type="project" value="InterPro"/>
</dbReference>
<keyword evidence="10" id="KW-1185">Reference proteome</keyword>
<proteinExistence type="predicted"/>
<dbReference type="Gene3D" id="1.20.1250.20">
    <property type="entry name" value="MFS general substrate transporter like domains"/>
    <property type="match status" value="2"/>
</dbReference>
<dbReference type="InterPro" id="IPR020846">
    <property type="entry name" value="MFS_dom"/>
</dbReference>
<reference evidence="9" key="1">
    <citation type="submission" date="2021-03" db="EMBL/GenBank/DDBJ databases">
        <title>Revisited historic fungal species revealed as producer of novel bioactive compounds through whole genome sequencing and comparative genomics.</title>
        <authorList>
            <person name="Vignolle G.A."/>
            <person name="Hochenegger N."/>
            <person name="Mach R.L."/>
            <person name="Mach-Aigner A.R."/>
            <person name="Javad Rahimi M."/>
            <person name="Salim K.A."/>
            <person name="Chan C.M."/>
            <person name="Lim L.B.L."/>
            <person name="Cai F."/>
            <person name="Druzhinina I.S."/>
            <person name="U'Ren J.M."/>
            <person name="Derntl C."/>
        </authorList>
    </citation>
    <scope>NUCLEOTIDE SEQUENCE</scope>
    <source>
        <strain evidence="9">TUCIM 5799</strain>
    </source>
</reference>
<feature type="transmembrane region" description="Helical" evidence="7">
    <location>
        <begin position="154"/>
        <end position="171"/>
    </location>
</feature>
<dbReference type="AlphaFoldDB" id="A0A9P9WML9"/>
<keyword evidence="4 7" id="KW-1133">Transmembrane helix</keyword>
<comment type="caution">
    <text evidence="9">The sequence shown here is derived from an EMBL/GenBank/DDBJ whole genome shotgun (WGS) entry which is preliminary data.</text>
</comment>
<feature type="transmembrane region" description="Helical" evidence="7">
    <location>
        <begin position="466"/>
        <end position="487"/>
    </location>
</feature>
<dbReference type="InterPro" id="IPR036259">
    <property type="entry name" value="MFS_trans_sf"/>
</dbReference>
<dbReference type="FunFam" id="1.20.1250.20:FF:000018">
    <property type="entry name" value="MFS transporter permease"/>
    <property type="match status" value="1"/>
</dbReference>
<dbReference type="Pfam" id="PF07690">
    <property type="entry name" value="MFS_1"/>
    <property type="match status" value="1"/>
</dbReference>
<dbReference type="GO" id="GO:0016020">
    <property type="term" value="C:membrane"/>
    <property type="evidence" value="ECO:0007669"/>
    <property type="project" value="UniProtKB-SubCell"/>
</dbReference>
<evidence type="ECO:0000256" key="3">
    <source>
        <dbReference type="ARBA" id="ARBA00022692"/>
    </source>
</evidence>
<dbReference type="SUPFAM" id="SSF103473">
    <property type="entry name" value="MFS general substrate transporter"/>
    <property type="match status" value="1"/>
</dbReference>
<evidence type="ECO:0000313" key="9">
    <source>
        <dbReference type="EMBL" id="KAI1870979.1"/>
    </source>
</evidence>
<evidence type="ECO:0000256" key="4">
    <source>
        <dbReference type="ARBA" id="ARBA00022989"/>
    </source>
</evidence>
<dbReference type="PROSITE" id="PS50850">
    <property type="entry name" value="MFS"/>
    <property type="match status" value="1"/>
</dbReference>
<feature type="domain" description="Major facilitator superfamily (MFS) profile" evidence="8">
    <location>
        <begin position="106"/>
        <end position="524"/>
    </location>
</feature>
<evidence type="ECO:0000256" key="7">
    <source>
        <dbReference type="SAM" id="Phobius"/>
    </source>
</evidence>
<evidence type="ECO:0000256" key="2">
    <source>
        <dbReference type="ARBA" id="ARBA00022448"/>
    </source>
</evidence>
<feature type="transmembrane region" description="Helical" evidence="7">
    <location>
        <begin position="271"/>
        <end position="293"/>
    </location>
</feature>
<name>A0A9P9WML9_9PEZI</name>
<accession>A0A9P9WML9</accession>
<evidence type="ECO:0000259" key="8">
    <source>
        <dbReference type="PROSITE" id="PS50850"/>
    </source>
</evidence>